<feature type="transmembrane region" description="Helical" evidence="2">
    <location>
        <begin position="6"/>
        <end position="30"/>
    </location>
</feature>
<keyword evidence="1" id="KW-0175">Coiled coil</keyword>
<evidence type="ECO:0000313" key="3">
    <source>
        <dbReference type="EMBL" id="OGZ77351.1"/>
    </source>
</evidence>
<evidence type="ECO:0000256" key="2">
    <source>
        <dbReference type="SAM" id="Phobius"/>
    </source>
</evidence>
<evidence type="ECO:0000313" key="4">
    <source>
        <dbReference type="Proteomes" id="UP000178632"/>
    </source>
</evidence>
<comment type="caution">
    <text evidence="3">The sequence shown here is derived from an EMBL/GenBank/DDBJ whole genome shotgun (WGS) entry which is preliminary data.</text>
</comment>
<accession>A0A1G2ISG7</accession>
<dbReference type="Proteomes" id="UP000178632">
    <property type="component" value="Unassembled WGS sequence"/>
</dbReference>
<keyword evidence="2" id="KW-0472">Membrane</keyword>
<dbReference type="AlphaFoldDB" id="A0A1G2ISG7"/>
<dbReference type="EMBL" id="MHPE01000011">
    <property type="protein sequence ID" value="OGZ77351.1"/>
    <property type="molecule type" value="Genomic_DNA"/>
</dbReference>
<name>A0A1G2ISG7_9BACT</name>
<keyword evidence="2" id="KW-0812">Transmembrane</keyword>
<keyword evidence="2" id="KW-1133">Transmembrane helix</keyword>
<gene>
    <name evidence="3" type="ORF">A3G45_01470</name>
</gene>
<protein>
    <recommendedName>
        <fullName evidence="5">DUF4446 domain-containing protein</fullName>
    </recommendedName>
</protein>
<dbReference type="Pfam" id="PF14584">
    <property type="entry name" value="DUF4446"/>
    <property type="match status" value="1"/>
</dbReference>
<evidence type="ECO:0008006" key="5">
    <source>
        <dbReference type="Google" id="ProtNLM"/>
    </source>
</evidence>
<reference evidence="3 4" key="1">
    <citation type="journal article" date="2016" name="Nat. Commun.">
        <title>Thousands of microbial genomes shed light on interconnected biogeochemical processes in an aquifer system.</title>
        <authorList>
            <person name="Anantharaman K."/>
            <person name="Brown C.T."/>
            <person name="Hug L.A."/>
            <person name="Sharon I."/>
            <person name="Castelle C.J."/>
            <person name="Probst A.J."/>
            <person name="Thomas B.C."/>
            <person name="Singh A."/>
            <person name="Wilkins M.J."/>
            <person name="Karaoz U."/>
            <person name="Brodie E.L."/>
            <person name="Williams K.H."/>
            <person name="Hubbard S.S."/>
            <person name="Banfield J.F."/>
        </authorList>
    </citation>
    <scope>NUCLEOTIDE SEQUENCE [LARGE SCALE GENOMIC DNA]</scope>
</reference>
<feature type="coiled-coil region" evidence="1">
    <location>
        <begin position="45"/>
        <end position="79"/>
    </location>
</feature>
<dbReference type="InterPro" id="IPR027981">
    <property type="entry name" value="DUF4446"/>
</dbReference>
<sequence>MALQAIIFLLLGIVILILVAINGFLLWYFYKTNKKIDTLLEKGKIKDFKNIFLSQKEKNNDLEEQIKEAFLKIKNLDNISERTIQKVGVVRFNPFNDLGGNQSFVIALLDNQNNGFVISSLFIKEGNRVYAKFINAGKSDHLLSKEEMEAISRANAR</sequence>
<evidence type="ECO:0000256" key="1">
    <source>
        <dbReference type="SAM" id="Coils"/>
    </source>
</evidence>
<organism evidence="3 4">
    <name type="scientific">Candidatus Staskawiczbacteria bacterium RIFCSPLOWO2_12_FULL_37_15</name>
    <dbReference type="NCBI Taxonomy" id="1802218"/>
    <lineage>
        <taxon>Bacteria</taxon>
        <taxon>Candidatus Staskawicziibacteriota</taxon>
    </lineage>
</organism>
<proteinExistence type="predicted"/>